<name>A0A4P9WP65_9FUNG</name>
<dbReference type="EMBL" id="KZ994210">
    <property type="protein sequence ID" value="RKO93518.1"/>
    <property type="molecule type" value="Genomic_DNA"/>
</dbReference>
<evidence type="ECO:0000313" key="2">
    <source>
        <dbReference type="Proteomes" id="UP000269721"/>
    </source>
</evidence>
<keyword evidence="2" id="KW-1185">Reference proteome</keyword>
<accession>A0A4P9WP65</accession>
<proteinExistence type="predicted"/>
<gene>
    <name evidence="1" type="ORF">BDK51DRAFT_30385</name>
</gene>
<reference evidence="2" key="1">
    <citation type="journal article" date="2018" name="Nat. Microbiol.">
        <title>Leveraging single-cell genomics to expand the fungal tree of life.</title>
        <authorList>
            <person name="Ahrendt S.R."/>
            <person name="Quandt C.A."/>
            <person name="Ciobanu D."/>
            <person name="Clum A."/>
            <person name="Salamov A."/>
            <person name="Andreopoulos B."/>
            <person name="Cheng J.F."/>
            <person name="Woyke T."/>
            <person name="Pelin A."/>
            <person name="Henrissat B."/>
            <person name="Reynolds N.K."/>
            <person name="Benny G.L."/>
            <person name="Smith M.E."/>
            <person name="James T.Y."/>
            <person name="Grigoriev I.V."/>
        </authorList>
    </citation>
    <scope>NUCLEOTIDE SEQUENCE [LARGE SCALE GENOMIC DNA]</scope>
</reference>
<evidence type="ECO:0000313" key="1">
    <source>
        <dbReference type="EMBL" id="RKO93518.1"/>
    </source>
</evidence>
<dbReference type="AlphaFoldDB" id="A0A4P9WP65"/>
<protein>
    <submittedName>
        <fullName evidence="1">Uncharacterized protein</fullName>
    </submittedName>
</protein>
<sequence length="350" mass="39424">MQQDIRAERRAVCDKYVAFRPNVGKTVNKERTTSKSVAGKFSCLLSKAANHNHNIPLFQNILDSLYGSRLAYSKIFKKAFVDSKPNFCSSANIHMLVKHLDDNCSGSLPSLGDDPELAALQLPRFQEKIYCLAEQIAGAVTNKGCIWIKVDLKIEKDPFTQNQQLIGSVNPIIDAKLEKQMDMVQDKIANTYKEPVDKYLVDYRRSETPLQILYTIDKTKACDTAVADIKDFGGRTPHGTGDPHCDGVLGHCSRPSWELRHKDRPFLHGLTGWCRAPREGRQDVEVAEQDADIERHRSDSVVPLLLSWSTWLLQRRIWWLLGIGLCERQAVGSEGVFLGWAASFFPLPSL</sequence>
<organism evidence="1 2">
    <name type="scientific">Blyttiomyces helicus</name>
    <dbReference type="NCBI Taxonomy" id="388810"/>
    <lineage>
        <taxon>Eukaryota</taxon>
        <taxon>Fungi</taxon>
        <taxon>Fungi incertae sedis</taxon>
        <taxon>Chytridiomycota</taxon>
        <taxon>Chytridiomycota incertae sedis</taxon>
        <taxon>Chytridiomycetes</taxon>
        <taxon>Chytridiomycetes incertae sedis</taxon>
        <taxon>Blyttiomyces</taxon>
    </lineage>
</organism>
<dbReference type="Proteomes" id="UP000269721">
    <property type="component" value="Unassembled WGS sequence"/>
</dbReference>